<dbReference type="Pfam" id="PF07653">
    <property type="entry name" value="SH3_2"/>
    <property type="match status" value="1"/>
</dbReference>
<dbReference type="GO" id="GO:0097110">
    <property type="term" value="F:scaffold protein binding"/>
    <property type="evidence" value="ECO:0007669"/>
    <property type="project" value="Ensembl"/>
</dbReference>
<feature type="region of interest" description="Disordered" evidence="17">
    <location>
        <begin position="616"/>
        <end position="638"/>
    </location>
</feature>
<dbReference type="InterPro" id="IPR036034">
    <property type="entry name" value="PDZ_sf"/>
</dbReference>
<keyword evidence="6" id="KW-0597">Phosphoprotein</keyword>
<dbReference type="GO" id="GO:0005737">
    <property type="term" value="C:cytoplasm"/>
    <property type="evidence" value="ECO:0007669"/>
    <property type="project" value="UniProtKB-SubCell"/>
</dbReference>
<evidence type="ECO:0000256" key="15">
    <source>
        <dbReference type="PROSITE-ProRule" id="PRU00023"/>
    </source>
</evidence>
<feature type="region of interest" description="Disordered" evidence="17">
    <location>
        <begin position="381"/>
        <end position="427"/>
    </location>
</feature>
<feature type="compositionally biased region" description="Low complexity" evidence="17">
    <location>
        <begin position="1393"/>
        <end position="1409"/>
    </location>
</feature>
<dbReference type="EMBL" id="CABD030121886">
    <property type="status" value="NOT_ANNOTATED_CDS"/>
    <property type="molecule type" value="Genomic_DNA"/>
</dbReference>
<feature type="compositionally biased region" description="Basic and acidic residues" evidence="17">
    <location>
        <begin position="1122"/>
        <end position="1142"/>
    </location>
</feature>
<evidence type="ECO:0000256" key="13">
    <source>
        <dbReference type="ARBA" id="ARBA00081309"/>
    </source>
</evidence>
<dbReference type="GO" id="GO:0035641">
    <property type="term" value="P:locomotory exploration behavior"/>
    <property type="evidence" value="ECO:0007669"/>
    <property type="project" value="Ensembl"/>
</dbReference>
<dbReference type="GO" id="GO:0010467">
    <property type="term" value="P:gene expression"/>
    <property type="evidence" value="ECO:0007669"/>
    <property type="project" value="Ensembl"/>
</dbReference>
<feature type="compositionally biased region" description="Basic and acidic residues" evidence="17">
    <location>
        <begin position="1309"/>
        <end position="1319"/>
    </location>
</feature>
<dbReference type="GO" id="GO:0048170">
    <property type="term" value="P:positive regulation of long-term neuronal synaptic plasticity"/>
    <property type="evidence" value="ECO:0007669"/>
    <property type="project" value="Ensembl"/>
</dbReference>
<dbReference type="GO" id="GO:0030534">
    <property type="term" value="P:adult behavior"/>
    <property type="evidence" value="ECO:0007669"/>
    <property type="project" value="UniProtKB-ARBA"/>
</dbReference>
<dbReference type="SMART" id="SM00228">
    <property type="entry name" value="PDZ"/>
    <property type="match status" value="1"/>
</dbReference>
<dbReference type="FunCoup" id="G3SE25">
    <property type="interactions" value="123"/>
</dbReference>
<sequence>DPAAPVWAAKQRVLCALNHSLQDALNYGLFQPPSRGRAGKFLDEERLLQEYPPNLDTPLPYLEFRYKRRVYAQNLIDDKQFAKLHTKANLKKFMDYVQLHSTDKVARLLDKGLDPNFHDPDSGECPLSLAAQLDNATDLLKVLKNGGAHLDFRTRDGLTAVHCATRQRNAAALTTLLDLGASPDYKDSRGLTPLYHSALGGGDALCCELLLHDHAQLGTTDENGWQEIHQACRFGHVQHLEHLLFYGADMGAQNASGNTALHICALYNQESCARVLLFRGANRDVRNYNSQTSFQVAIIAGNFELAEVIKTHKDSDVVPFRETPSYAKRRRLAGPSGLASPRPLQRSASDINLKGEAQPAASPGPSLRSLPHQLLLQRLQEEKDRDRDADQESNISGPLAGRGVGGRPSLPPAALLVPEAPAPSPRKLYSAVPGRKFIAVKAHSPQGEGEIPLHRGEAVKVLSIGEGGFWEGTVKGRTGWFPADCVEEVQMRQHDTRPGEQGLPHSSLLSFISDYVIDDKVAVLQKRDHEGFGFVLRGAKAETPIEEFTPTPAFPALQYLESVDVEGVAWRAGLRTGDFLIEVNGVNVVKVGHKQVVALIRQGGNRLVMKVVSVTRKPEEDGARRRAPPPPKRAPSTTLTLRSKSMTAELEELGEWRGWQWRWTQMLAAAAEPTLRPDIADADSRAATVKQRPTSRRITPAEISSLFERQGLPGPEKLPGSLRKGIPRTKSVGEDEKLASLLEGRFPRSTSMQDPVREGRGIPPPPQTAPPPPPAPYYFDSGPPPAFSPPPPPGRAYDTVRSSFKPGLEARLGAGAAGLYEPGAALGPLPYPERQKRARSMIILQDSAPESGDAPRPPPAATPPERPKRRPRPPGPDSPYANLGAFSASLFAPSKPQRRKSPLVKQLQVEDAQERAALAVGSPGPGGGSFAREPSPTHRGPRPGGLDYGAGDGPGLAFGGPGPAKDRRLEERRRSTVFLSVGAIEGSAPSADLPSLQPSRSIDERLLGTGPTAGRDLLLPSPVSALKPLVSGPSLGPSGSTFIHPLTGKPLDPSSPLALALAARERALASQAPSRSPTPVHSPDADRPGPLFVDVQARDPERGPLASPAFSPRSPAWIPVPARREAEKVPREERKSPEDKKSMILSVLDTSLQRPAGLIVVHATSNGQEPSRLGGAEEERPGTPELAPAPMQSAAVAEPLPSPRAQPPGGTPADAGPGQGSSEEEPELVFAVNLPPAQLSSSDEETREELARIGLVPPPEEFANGVLLATPLAGPGPSPTTVPSPASGKPSSEPPPAPESAADSGVEEADTRSSSDPHLETTSTISTVSSMSTLSSESGELTDTHTSFADGHTFLLEKPPVPPKPKLKSPLGKGPVTFRDPLLKQSSDSELMAQQHHAASAGLASAAGPARPRYLFQRRSKLWGDPVESRGLPGPEDDKPTVISELSSRLQQLNKDTRSLGEEPVGGLGSLLDPAKKSPIAAARLFSSLGELSSISAQRSPGGPGGGASYSVRPSGRYPVARRAPSPVKPASLERQKPLQLWSKFDVGDWLESIHLGEHRDRFEDHEIEGAHLPALTKDDFVELGVTRVGHRMNIERALRQLDGS</sequence>
<dbReference type="GO" id="GO:0061351">
    <property type="term" value="P:neural precursor cell proliferation"/>
    <property type="evidence" value="ECO:0007669"/>
    <property type="project" value="Ensembl"/>
</dbReference>
<dbReference type="GO" id="GO:0097114">
    <property type="term" value="P:NMDA glutamate receptor clustering"/>
    <property type="evidence" value="ECO:0007669"/>
    <property type="project" value="Ensembl"/>
</dbReference>
<comment type="subunit">
    <text evidence="14">May homomultimerize via its SAM domain. Interacts with BAIAP2, DBNL and SLC17A7/VGLUT1. Interacts with DLGAP1/GKAP, GRM1/MGLUR1, GRM5/MGLUR5 and LZTS3 C-termini via its PDZ domain. Interacts with ABI1, HOMER1, HOMER2, HOMER3 and CTTN/cortactin SH3 domain. Is part of a complex with DLG4/PSD-95 and DLGAP1/GKAP. Interacts (via PDZ domain) with the GRIA1 subunit of the AMPA receptor (via PDZ-binding motif). Interacts with WASF1 and CYFIP2; the interactions mediate the association of SHANK3 with the WAVE1 complex. Interacts with ARPC2; the interaction probably mediates the association of SHANK3 with the Arp2/3 complex. Interacts (via ANK repeats) with SHARPIN and SPTAN1. Interacts (via PDZ domain) with ARHGAP44 (probably via PDZ-binding motif); the interaction takes place in dendritic spines and promotes GRIA1 exocytosis. Interacts with CAMK2A. Interacts with DIP2A. Interacts with ADGRL3.</text>
</comment>
<dbReference type="GO" id="GO:0097396">
    <property type="term" value="P:response to interleukin-17"/>
    <property type="evidence" value="ECO:0007669"/>
    <property type="project" value="Ensembl"/>
</dbReference>
<dbReference type="Pfam" id="PF17820">
    <property type="entry name" value="PDZ_6"/>
    <property type="match status" value="1"/>
</dbReference>
<dbReference type="Pfam" id="PF00536">
    <property type="entry name" value="SAM_1"/>
    <property type="match status" value="1"/>
</dbReference>
<dbReference type="PANTHER" id="PTHR24135:SF4">
    <property type="entry name" value="SH3 AND MULTIPLE ANKYRIN REPEAT DOMAINS PROTEIN 3"/>
    <property type="match status" value="1"/>
</dbReference>
<dbReference type="InterPro" id="IPR041489">
    <property type="entry name" value="PDZ_6"/>
</dbReference>
<dbReference type="GO" id="GO:0048854">
    <property type="term" value="P:brain morphogenesis"/>
    <property type="evidence" value="ECO:0007669"/>
    <property type="project" value="Ensembl"/>
</dbReference>
<dbReference type="PROSITE" id="PS50106">
    <property type="entry name" value="PDZ"/>
    <property type="match status" value="1"/>
</dbReference>
<keyword evidence="7" id="KW-0770">Synapse</keyword>
<dbReference type="GO" id="GO:0007613">
    <property type="term" value="P:memory"/>
    <property type="evidence" value="ECO:0007669"/>
    <property type="project" value="Ensembl"/>
</dbReference>
<dbReference type="SMART" id="SM00248">
    <property type="entry name" value="ANK"/>
    <property type="match status" value="5"/>
</dbReference>
<evidence type="ECO:0000256" key="16">
    <source>
        <dbReference type="PROSITE-ProRule" id="PRU00192"/>
    </source>
</evidence>
<feature type="region of interest" description="Disordered" evidence="17">
    <location>
        <begin position="1160"/>
        <end position="1409"/>
    </location>
</feature>
<evidence type="ECO:0000256" key="5">
    <source>
        <dbReference type="ARBA" id="ARBA00022490"/>
    </source>
</evidence>
<feature type="repeat" description="ANK" evidence="15">
    <location>
        <begin position="156"/>
        <end position="188"/>
    </location>
</feature>
<reference evidence="21" key="4">
    <citation type="submission" date="2025-09" db="UniProtKB">
        <authorList>
            <consortium name="Ensembl"/>
        </authorList>
    </citation>
    <scope>IDENTIFICATION</scope>
</reference>
<evidence type="ECO:0000256" key="17">
    <source>
        <dbReference type="SAM" id="MobiDB-lite"/>
    </source>
</evidence>
<feature type="compositionally biased region" description="Polar residues" evidence="17">
    <location>
        <begin position="1444"/>
        <end position="1454"/>
    </location>
</feature>
<dbReference type="GO" id="GO:0030160">
    <property type="term" value="F:synaptic receptor adaptor activity"/>
    <property type="evidence" value="ECO:0000318"/>
    <property type="project" value="GO_Central"/>
</dbReference>
<feature type="compositionally biased region" description="Basic and acidic residues" evidence="17">
    <location>
        <begin position="381"/>
        <end position="390"/>
    </location>
</feature>
<dbReference type="GO" id="GO:0014069">
    <property type="term" value="C:postsynaptic density"/>
    <property type="evidence" value="ECO:0000318"/>
    <property type="project" value="GO_Central"/>
</dbReference>
<keyword evidence="22" id="KW-1185">Reference proteome</keyword>
<feature type="repeat" description="ANK" evidence="15">
    <location>
        <begin position="223"/>
        <end position="255"/>
    </location>
</feature>
<evidence type="ECO:0000256" key="10">
    <source>
        <dbReference type="ARBA" id="ARBA00023273"/>
    </source>
</evidence>
<dbReference type="Gene3D" id="1.25.40.20">
    <property type="entry name" value="Ankyrin repeat-containing domain"/>
    <property type="match status" value="2"/>
</dbReference>
<dbReference type="FunFam" id="1.25.40.20:FF:000048">
    <property type="entry name" value="SH3 and multiple ankyrin repeat domains protein 3"/>
    <property type="match status" value="1"/>
</dbReference>
<evidence type="ECO:0000259" key="20">
    <source>
        <dbReference type="PROSITE" id="PS50106"/>
    </source>
</evidence>
<reference evidence="21" key="3">
    <citation type="submission" date="2025-08" db="UniProtKB">
        <authorList>
            <consortium name="Ensembl"/>
        </authorList>
    </citation>
    <scope>IDENTIFICATION</scope>
</reference>
<dbReference type="GO" id="GO:0061001">
    <property type="term" value="P:regulation of dendritic spine morphogenesis"/>
    <property type="evidence" value="ECO:0007669"/>
    <property type="project" value="Ensembl"/>
</dbReference>
<evidence type="ECO:0000259" key="19">
    <source>
        <dbReference type="PROSITE" id="PS50105"/>
    </source>
</evidence>
<dbReference type="SMART" id="SM00454">
    <property type="entry name" value="SAM"/>
    <property type="match status" value="1"/>
</dbReference>
<proteinExistence type="predicted"/>
<dbReference type="GO" id="GO:0051835">
    <property type="term" value="P:positive regulation of synapse structural plasticity"/>
    <property type="evidence" value="ECO:0007669"/>
    <property type="project" value="Ensembl"/>
</dbReference>
<dbReference type="GO" id="GO:2000463">
    <property type="term" value="P:positive regulation of excitatory postsynaptic potential"/>
    <property type="evidence" value="ECO:0007669"/>
    <property type="project" value="Ensembl"/>
</dbReference>
<keyword evidence="4" id="KW-0488">Methylation</keyword>
<feature type="region of interest" description="Disordered" evidence="17">
    <location>
        <begin position="1424"/>
        <end position="1473"/>
    </location>
</feature>
<dbReference type="EMBL" id="CABD030121891">
    <property type="status" value="NOT_ANNOTATED_CDS"/>
    <property type="molecule type" value="Genomic_DNA"/>
</dbReference>
<evidence type="ECO:0000256" key="9">
    <source>
        <dbReference type="ARBA" id="ARBA00023203"/>
    </source>
</evidence>
<dbReference type="STRING" id="9593.ENSGGOP00000026355"/>
<dbReference type="EMBL" id="CABD030121890">
    <property type="status" value="NOT_ANNOTATED_CDS"/>
    <property type="molecule type" value="Genomic_DNA"/>
</dbReference>
<dbReference type="PROSITE" id="PS50105">
    <property type="entry name" value="SAM_DOMAIN"/>
    <property type="match status" value="1"/>
</dbReference>
<reference evidence="22" key="1">
    <citation type="submission" date="2011-05" db="EMBL/GenBank/DDBJ databases">
        <title>Insights into the evolution of the great apes provided by the gorilla genome.</title>
        <authorList>
            <person name="Scally A."/>
        </authorList>
    </citation>
    <scope>NUCLEOTIDE SEQUENCE [LARGE SCALE GENOMIC DNA]</scope>
</reference>
<feature type="region of interest" description="Disordered" evidence="17">
    <location>
        <begin position="1495"/>
        <end position="1532"/>
    </location>
</feature>
<dbReference type="CDD" id="cd06746">
    <property type="entry name" value="PDZ_SHANK1_3-like"/>
    <property type="match status" value="1"/>
</dbReference>
<dbReference type="GO" id="GO:0005886">
    <property type="term" value="C:plasma membrane"/>
    <property type="evidence" value="ECO:0007669"/>
    <property type="project" value="Ensembl"/>
</dbReference>
<feature type="domain" description="PDZ" evidence="20">
    <location>
        <begin position="521"/>
        <end position="615"/>
    </location>
</feature>
<dbReference type="GO" id="GO:1900451">
    <property type="term" value="P:positive regulation of glutamate receptor signaling pathway"/>
    <property type="evidence" value="ECO:0007669"/>
    <property type="project" value="Ensembl"/>
</dbReference>
<dbReference type="SUPFAM" id="SSF50044">
    <property type="entry name" value="SH3-domain"/>
    <property type="match status" value="1"/>
</dbReference>
<dbReference type="PROSITE" id="PS50297">
    <property type="entry name" value="ANK_REP_REGION"/>
    <property type="match status" value="3"/>
</dbReference>
<keyword evidence="10" id="KW-0966">Cell projection</keyword>
<feature type="region of interest" description="Disordered" evidence="17">
    <location>
        <begin position="1064"/>
        <end position="1145"/>
    </location>
</feature>
<evidence type="ECO:0000313" key="22">
    <source>
        <dbReference type="Proteomes" id="UP000001519"/>
    </source>
</evidence>
<dbReference type="InterPro" id="IPR001452">
    <property type="entry name" value="SH3_domain"/>
</dbReference>
<dbReference type="GO" id="GO:0097117">
    <property type="term" value="P:guanylate kinase-associated protein clustering"/>
    <property type="evidence" value="ECO:0007669"/>
    <property type="project" value="Ensembl"/>
</dbReference>
<evidence type="ECO:0000256" key="11">
    <source>
        <dbReference type="ARBA" id="ARBA00034105"/>
    </source>
</evidence>
<feature type="compositionally biased region" description="Gly residues" evidence="17">
    <location>
        <begin position="942"/>
        <end position="962"/>
    </location>
</feature>
<dbReference type="GO" id="GO:0060999">
    <property type="term" value="P:positive regulation of dendritic spine development"/>
    <property type="evidence" value="ECO:0007669"/>
    <property type="project" value="Ensembl"/>
</dbReference>
<dbReference type="EMBL" id="CABD030121887">
    <property type="status" value="NOT_ANNOTATED_CDS"/>
    <property type="molecule type" value="Genomic_DNA"/>
</dbReference>
<dbReference type="InterPro" id="IPR001660">
    <property type="entry name" value="SAM"/>
</dbReference>
<dbReference type="GO" id="GO:0040011">
    <property type="term" value="P:locomotion"/>
    <property type="evidence" value="ECO:0007669"/>
    <property type="project" value="Ensembl"/>
</dbReference>
<dbReference type="GO" id="GO:0060292">
    <property type="term" value="P:long-term synaptic depression"/>
    <property type="evidence" value="ECO:0007669"/>
    <property type="project" value="Ensembl"/>
</dbReference>
<dbReference type="GO" id="GO:0097113">
    <property type="term" value="P:AMPA glutamate receptor clustering"/>
    <property type="evidence" value="ECO:0007669"/>
    <property type="project" value="Ensembl"/>
</dbReference>
<keyword evidence="5" id="KW-0963">Cytoplasm</keyword>
<dbReference type="InterPro" id="IPR036770">
    <property type="entry name" value="Ankyrin_rpt-contain_sf"/>
</dbReference>
<keyword evidence="9" id="KW-0009">Actin-binding</keyword>
<reference evidence="21 22" key="2">
    <citation type="journal article" date="2012" name="Nature">
        <title>Insights into hominid evolution from the gorilla genome sequence.</title>
        <authorList>
            <person name="Scally A."/>
            <person name="Dutheil J.Y."/>
            <person name="Hillier L.W."/>
            <person name="Jordan G.E."/>
            <person name="Goodhead I."/>
            <person name="Herrero J."/>
            <person name="Hobolth A."/>
            <person name="Lappalainen T."/>
            <person name="Mailund T."/>
            <person name="Marques-Bonet T."/>
            <person name="McCarthy S."/>
            <person name="Montgomery S.H."/>
            <person name="Schwalie P.C."/>
            <person name="Tang Y.A."/>
            <person name="Ward M.C."/>
            <person name="Xue Y."/>
            <person name="Yngvadottir B."/>
            <person name="Alkan C."/>
            <person name="Andersen L.N."/>
            <person name="Ayub Q."/>
            <person name="Ball E.V."/>
            <person name="Beal K."/>
            <person name="Bradley B.J."/>
            <person name="Chen Y."/>
            <person name="Clee C.M."/>
            <person name="Fitzgerald S."/>
            <person name="Graves T.A."/>
            <person name="Gu Y."/>
            <person name="Heath P."/>
            <person name="Heger A."/>
            <person name="Karakoc E."/>
            <person name="Kolb-Kokocinski A."/>
            <person name="Laird G.K."/>
            <person name="Lunter G."/>
            <person name="Meader S."/>
            <person name="Mort M."/>
            <person name="Mullikin J.C."/>
            <person name="Munch K."/>
            <person name="O'Connor T.D."/>
            <person name="Phillips A.D."/>
            <person name="Prado-Martinez J."/>
            <person name="Rogers A.S."/>
            <person name="Sajjadian S."/>
            <person name="Schmidt D."/>
            <person name="Shaw K."/>
            <person name="Simpson J.T."/>
            <person name="Stenson P.D."/>
            <person name="Turner D.J."/>
            <person name="Vigilant L."/>
            <person name="Vilella A.J."/>
            <person name="Whitener W."/>
            <person name="Zhu B."/>
            <person name="Cooper D.N."/>
            <person name="de Jong P."/>
            <person name="Dermitzakis E.T."/>
            <person name="Eichler E.E."/>
            <person name="Flicek P."/>
            <person name="Goldman N."/>
            <person name="Mundy N.I."/>
            <person name="Ning Z."/>
            <person name="Odom D.T."/>
            <person name="Ponting C.P."/>
            <person name="Quail M.A."/>
            <person name="Ryder O.A."/>
            <person name="Searle S.M."/>
            <person name="Warren W.C."/>
            <person name="Wilson R.K."/>
            <person name="Schierup M.H."/>
            <person name="Rogers J."/>
            <person name="Tyler-Smith C."/>
            <person name="Durbin R."/>
        </authorList>
    </citation>
    <scope>NUCLEOTIDE SEQUENCE [LARGE SCALE GENOMIC DNA]</scope>
</reference>
<feature type="compositionally biased region" description="Low complexity" evidence="17">
    <location>
        <begin position="1064"/>
        <end position="1073"/>
    </location>
</feature>
<dbReference type="CDD" id="cd09506">
    <property type="entry name" value="SAM_Shank1_2_3"/>
    <property type="match status" value="1"/>
</dbReference>
<dbReference type="GO" id="GO:1904717">
    <property type="term" value="P:regulation of AMPA glutamate receptor clustering"/>
    <property type="evidence" value="ECO:0007669"/>
    <property type="project" value="Ensembl"/>
</dbReference>
<dbReference type="GO" id="GO:2000821">
    <property type="term" value="P:regulation of grooming behavior"/>
    <property type="evidence" value="ECO:0007669"/>
    <property type="project" value="Ensembl"/>
</dbReference>
<evidence type="ECO:0000256" key="6">
    <source>
        <dbReference type="ARBA" id="ARBA00022553"/>
    </source>
</evidence>
<dbReference type="GO" id="GO:0003779">
    <property type="term" value="F:actin binding"/>
    <property type="evidence" value="ECO:0007669"/>
    <property type="project" value="UniProtKB-KW"/>
</dbReference>
<dbReference type="Bgee" id="ENSGGOG00000011582">
    <property type="expression patterns" value="Expressed in cerebellum and 5 other cell types or tissues"/>
</dbReference>
<dbReference type="SMART" id="SM00326">
    <property type="entry name" value="SH3"/>
    <property type="match status" value="1"/>
</dbReference>
<accession>G3SE25</accession>
<evidence type="ECO:0000256" key="2">
    <source>
        <dbReference type="ARBA" id="ARBA00004552"/>
    </source>
</evidence>
<dbReference type="EMBL" id="CABD030121888">
    <property type="status" value="NOT_ANNOTATED_CDS"/>
    <property type="molecule type" value="Genomic_DNA"/>
</dbReference>
<feature type="region of interest" description="Disordered" evidence="17">
    <location>
        <begin position="987"/>
        <end position="1019"/>
    </location>
</feature>
<dbReference type="GO" id="GO:0043197">
    <property type="term" value="C:dendritic spine"/>
    <property type="evidence" value="ECO:0000318"/>
    <property type="project" value="GO_Central"/>
</dbReference>
<dbReference type="GO" id="GO:0060291">
    <property type="term" value="P:long-term synaptic potentiation"/>
    <property type="evidence" value="ECO:0007669"/>
    <property type="project" value="Ensembl"/>
</dbReference>
<dbReference type="Ensembl" id="ENSGGOT00000030890.2">
    <property type="protein sequence ID" value="ENSGGOP00000026355.2"/>
    <property type="gene ID" value="ENSGGOG00000011582.3"/>
</dbReference>
<comment type="subcellular location">
    <subcellularLocation>
        <location evidence="2">Cell projection</location>
        <location evidence="2">Dendritic spine</location>
    </subcellularLocation>
    <subcellularLocation>
        <location evidence="1">Cytoplasm</location>
    </subcellularLocation>
    <subcellularLocation>
        <location evidence="11">Postsynaptic density</location>
    </subcellularLocation>
</comment>
<dbReference type="InParanoid" id="G3SE25"/>
<dbReference type="Pfam" id="PF12796">
    <property type="entry name" value="Ank_2"/>
    <property type="match status" value="2"/>
</dbReference>
<dbReference type="SUPFAM" id="SSF48403">
    <property type="entry name" value="Ankyrin repeat"/>
    <property type="match status" value="1"/>
</dbReference>
<dbReference type="InterPro" id="IPR002110">
    <property type="entry name" value="Ankyrin_rpt"/>
</dbReference>
<feature type="repeat" description="ANK" evidence="15">
    <location>
        <begin position="256"/>
        <end position="288"/>
    </location>
</feature>
<feature type="domain" description="SH3" evidence="18">
    <location>
        <begin position="432"/>
        <end position="491"/>
    </location>
</feature>
<dbReference type="GO" id="GO:0008306">
    <property type="term" value="P:associative learning"/>
    <property type="evidence" value="ECO:0000318"/>
    <property type="project" value="GO_Central"/>
</dbReference>
<dbReference type="InterPro" id="IPR051569">
    <property type="entry name" value="SHANK"/>
</dbReference>
<dbReference type="GO" id="GO:0032232">
    <property type="term" value="P:negative regulation of actin filament bundle assembly"/>
    <property type="evidence" value="ECO:0007669"/>
    <property type="project" value="Ensembl"/>
</dbReference>
<dbReference type="FunFam" id="2.30.30.40:FF:000025">
    <property type="entry name" value="SH3 and multiple ankyrin repeat domains protein 2"/>
    <property type="match status" value="1"/>
</dbReference>
<organism evidence="21 22">
    <name type="scientific">Gorilla gorilla gorilla</name>
    <name type="common">Western lowland gorilla</name>
    <dbReference type="NCBI Taxonomy" id="9595"/>
    <lineage>
        <taxon>Eukaryota</taxon>
        <taxon>Metazoa</taxon>
        <taxon>Chordata</taxon>
        <taxon>Craniata</taxon>
        <taxon>Vertebrata</taxon>
        <taxon>Euteleostomi</taxon>
        <taxon>Mammalia</taxon>
        <taxon>Eutheria</taxon>
        <taxon>Euarchontoglires</taxon>
        <taxon>Primates</taxon>
        <taxon>Haplorrhini</taxon>
        <taxon>Catarrhini</taxon>
        <taxon>Hominidae</taxon>
        <taxon>Gorilla</taxon>
    </lineage>
</organism>
<dbReference type="PROSITE" id="PS50088">
    <property type="entry name" value="ANK_REPEAT"/>
    <property type="match status" value="4"/>
</dbReference>
<evidence type="ECO:0000256" key="3">
    <source>
        <dbReference type="ARBA" id="ARBA00022443"/>
    </source>
</evidence>
<dbReference type="GO" id="GO:0098919">
    <property type="term" value="F:structural constituent of postsynaptic density"/>
    <property type="evidence" value="ECO:0007669"/>
    <property type="project" value="Ensembl"/>
</dbReference>
<dbReference type="FunFam" id="2.30.42.10:FF:000018">
    <property type="entry name" value="SH3 and multiple ankyrin repeat domains protein 2"/>
    <property type="match status" value="1"/>
</dbReference>
<feature type="compositionally biased region" description="Pro residues" evidence="17">
    <location>
        <begin position="762"/>
        <end position="794"/>
    </location>
</feature>
<dbReference type="GO" id="GO:1900452">
    <property type="term" value="P:regulation of long-term synaptic depression"/>
    <property type="evidence" value="ECO:0007669"/>
    <property type="project" value="Ensembl"/>
</dbReference>
<dbReference type="Gene3D" id="1.10.150.50">
    <property type="entry name" value="Transcription Factor, Ets-1"/>
    <property type="match status" value="1"/>
</dbReference>
<dbReference type="GO" id="GO:0014009">
    <property type="term" value="P:glial cell proliferation"/>
    <property type="evidence" value="ECO:0007669"/>
    <property type="project" value="Ensembl"/>
</dbReference>
<dbReference type="GO" id="GO:0035176">
    <property type="term" value="P:social behavior"/>
    <property type="evidence" value="ECO:0007669"/>
    <property type="project" value="Ensembl"/>
</dbReference>
<dbReference type="FunFam" id="1.25.40.20:FF:000064">
    <property type="entry name" value="SH3 and multiple ankyrin repeat domains protein 3"/>
    <property type="match status" value="1"/>
</dbReference>
<dbReference type="GO" id="GO:0021773">
    <property type="term" value="P:striatal medium spiny neuron differentiation"/>
    <property type="evidence" value="ECO:0007669"/>
    <property type="project" value="Ensembl"/>
</dbReference>
<dbReference type="GO" id="GO:0035255">
    <property type="term" value="F:ionotropic glutamate receptor binding"/>
    <property type="evidence" value="ECO:0000318"/>
    <property type="project" value="GO_Central"/>
</dbReference>
<dbReference type="InterPro" id="IPR001478">
    <property type="entry name" value="PDZ"/>
</dbReference>
<dbReference type="FunFam" id="1.10.150.50:FF:000006">
    <property type="entry name" value="SH3 and multiple ankyrin repeat domains protein 2"/>
    <property type="match status" value="1"/>
</dbReference>
<feature type="compositionally biased region" description="Low complexity" evidence="17">
    <location>
        <begin position="1320"/>
        <end position="1341"/>
    </location>
</feature>
<dbReference type="GO" id="GO:0050885">
    <property type="term" value="P:neuromuscular process controlling balance"/>
    <property type="evidence" value="ECO:0007669"/>
    <property type="project" value="Ensembl"/>
</dbReference>
<dbReference type="Gene3D" id="2.30.30.40">
    <property type="entry name" value="SH3 Domains"/>
    <property type="match status" value="1"/>
</dbReference>
<dbReference type="OMA" id="QLEFCAE"/>
<feature type="region of interest" description="Disordered" evidence="17">
    <location>
        <begin position="820"/>
        <end position="972"/>
    </location>
</feature>
<dbReference type="GeneTree" id="ENSGT00940000153561"/>
<evidence type="ECO:0000256" key="12">
    <source>
        <dbReference type="ARBA" id="ARBA00070353"/>
    </source>
</evidence>
<keyword evidence="15" id="KW-0040">ANK repeat</keyword>
<dbReference type="PANTHER" id="PTHR24135">
    <property type="entry name" value="SH3 AND MULTIPLE ANKYRIN REPEAT DOMAINS PROTEIN"/>
    <property type="match status" value="1"/>
</dbReference>
<dbReference type="GO" id="GO:0045794">
    <property type="term" value="P:negative regulation of cell volume"/>
    <property type="evidence" value="ECO:0007669"/>
    <property type="project" value="Ensembl"/>
</dbReference>
<name>G3SE25_GORGO</name>
<evidence type="ECO:0000313" key="21">
    <source>
        <dbReference type="Ensembl" id="ENSGGOP00000026355.2"/>
    </source>
</evidence>
<dbReference type="SUPFAM" id="SSF50156">
    <property type="entry name" value="PDZ domain-like"/>
    <property type="match status" value="1"/>
</dbReference>
<feature type="domain" description="SAM" evidence="19">
    <location>
        <begin position="1542"/>
        <end position="1605"/>
    </location>
</feature>
<dbReference type="GO" id="GO:0050808">
    <property type="term" value="P:synapse organization"/>
    <property type="evidence" value="ECO:0000318"/>
    <property type="project" value="GO_Central"/>
</dbReference>
<dbReference type="GO" id="GO:0000165">
    <property type="term" value="P:MAPK cascade"/>
    <property type="evidence" value="ECO:0007669"/>
    <property type="project" value="Ensembl"/>
</dbReference>
<dbReference type="InterPro" id="IPR013761">
    <property type="entry name" value="SAM/pointed_sf"/>
</dbReference>
<dbReference type="GO" id="GO:1900273">
    <property type="term" value="P:positive regulation of long-term synaptic potentiation"/>
    <property type="evidence" value="ECO:0007669"/>
    <property type="project" value="Ensembl"/>
</dbReference>
<dbReference type="GO" id="GO:2000822">
    <property type="term" value="P:regulation of behavioral fear response"/>
    <property type="evidence" value="ECO:0007669"/>
    <property type="project" value="Ensembl"/>
</dbReference>
<dbReference type="SUPFAM" id="SSF47769">
    <property type="entry name" value="SAM/Pointed domain"/>
    <property type="match status" value="1"/>
</dbReference>
<dbReference type="GO" id="GO:0098978">
    <property type="term" value="C:glutamatergic synapse"/>
    <property type="evidence" value="ECO:0007669"/>
    <property type="project" value="Ensembl"/>
</dbReference>
<dbReference type="InterPro" id="IPR036028">
    <property type="entry name" value="SH3-like_dom_sf"/>
</dbReference>
<evidence type="ECO:0000256" key="1">
    <source>
        <dbReference type="ARBA" id="ARBA00004496"/>
    </source>
</evidence>
<dbReference type="GO" id="GO:0071625">
    <property type="term" value="P:vocalization behavior"/>
    <property type="evidence" value="ECO:0007669"/>
    <property type="project" value="Ensembl"/>
</dbReference>
<protein>
    <recommendedName>
        <fullName evidence="12">SH3 and multiple ankyrin repeat domains protein 3</fullName>
    </recommendedName>
    <alternativeName>
        <fullName evidence="13">Proline-rich synapse-associated protein 2</fullName>
    </alternativeName>
</protein>
<feature type="compositionally biased region" description="Pro residues" evidence="17">
    <location>
        <begin position="855"/>
        <end position="864"/>
    </location>
</feature>
<keyword evidence="3 16" id="KW-0728">SH3 domain</keyword>
<feature type="region of interest" description="Disordered" evidence="17">
    <location>
        <begin position="707"/>
        <end position="802"/>
    </location>
</feature>
<dbReference type="Gene3D" id="2.30.42.10">
    <property type="match status" value="1"/>
</dbReference>
<dbReference type="GO" id="GO:0060997">
    <property type="term" value="P:dendritic spine morphogenesis"/>
    <property type="evidence" value="ECO:0007669"/>
    <property type="project" value="Ensembl"/>
</dbReference>
<feature type="repeat" description="ANK" evidence="15">
    <location>
        <begin position="122"/>
        <end position="155"/>
    </location>
</feature>
<feature type="compositionally biased region" description="Pro residues" evidence="17">
    <location>
        <begin position="1200"/>
        <end position="1210"/>
    </location>
</feature>
<dbReference type="GO" id="GO:0051968">
    <property type="term" value="P:positive regulation of synaptic transmission, glutamatergic"/>
    <property type="evidence" value="ECO:0007669"/>
    <property type="project" value="Ensembl"/>
</dbReference>
<evidence type="ECO:0000256" key="4">
    <source>
        <dbReference type="ARBA" id="ARBA00022481"/>
    </source>
</evidence>
<evidence type="ECO:0000259" key="18">
    <source>
        <dbReference type="PROSITE" id="PS50002"/>
    </source>
</evidence>
<keyword evidence="8" id="KW-0175">Coiled coil</keyword>
<evidence type="ECO:0000256" key="14">
    <source>
        <dbReference type="ARBA" id="ARBA00093578"/>
    </source>
</evidence>
<dbReference type="PROSITE" id="PS50002">
    <property type="entry name" value="SH3"/>
    <property type="match status" value="1"/>
</dbReference>
<evidence type="ECO:0000256" key="8">
    <source>
        <dbReference type="ARBA" id="ARBA00023054"/>
    </source>
</evidence>
<dbReference type="Proteomes" id="UP000001519">
    <property type="component" value="Chromosome 22"/>
</dbReference>
<dbReference type="GO" id="GO:0001838">
    <property type="term" value="P:embryonic epithelial tube formation"/>
    <property type="evidence" value="ECO:0007669"/>
    <property type="project" value="Ensembl"/>
</dbReference>
<evidence type="ECO:0000256" key="7">
    <source>
        <dbReference type="ARBA" id="ARBA00023018"/>
    </source>
</evidence>
<dbReference type="GO" id="GO:0097107">
    <property type="term" value="P:postsynaptic density assembly"/>
    <property type="evidence" value="ECO:0007669"/>
    <property type="project" value="Ensembl"/>
</dbReference>
<dbReference type="EMBL" id="CABD030121889">
    <property type="status" value="NOT_ANNOTATED_CDS"/>
    <property type="molecule type" value="Genomic_DNA"/>
</dbReference>